<dbReference type="Proteomes" id="UP000581087">
    <property type="component" value="Unassembled WGS sequence"/>
</dbReference>
<comment type="cofactor">
    <cofactor evidence="1">
        <name>Mg(2+)</name>
        <dbReference type="ChEBI" id="CHEBI:18420"/>
    </cofactor>
</comment>
<dbReference type="InterPro" id="IPR033749">
    <property type="entry name" value="Polyprenyl_synt_CS"/>
</dbReference>
<evidence type="ECO:0000313" key="7">
    <source>
        <dbReference type="EMBL" id="NYD65918.1"/>
    </source>
</evidence>
<accession>A0A4V1R283</accession>
<evidence type="ECO:0000313" key="9">
    <source>
        <dbReference type="Proteomes" id="UP000292686"/>
    </source>
</evidence>
<evidence type="ECO:0000256" key="6">
    <source>
        <dbReference type="RuleBase" id="RU004466"/>
    </source>
</evidence>
<dbReference type="RefSeq" id="WP_129175016.1">
    <property type="nucleotide sequence ID" value="NZ_JACCBI010000001.1"/>
</dbReference>
<evidence type="ECO:0000256" key="5">
    <source>
        <dbReference type="ARBA" id="ARBA00022842"/>
    </source>
</evidence>
<dbReference type="EC" id="2.5.1.1" evidence="7"/>
<reference evidence="8 9" key="1">
    <citation type="submission" date="2019-01" db="EMBL/GenBank/DDBJ databases">
        <title>Agromyces.</title>
        <authorList>
            <person name="Li J."/>
        </authorList>
    </citation>
    <scope>NUCLEOTIDE SEQUENCE [LARGE SCALE GENOMIC DNA]</scope>
    <source>
        <strain evidence="8 9">DSM 23870</strain>
    </source>
</reference>
<keyword evidence="5" id="KW-0460">Magnesium</keyword>
<dbReference type="PANTHER" id="PTHR12001">
    <property type="entry name" value="GERANYLGERANYL PYROPHOSPHATE SYNTHASE"/>
    <property type="match status" value="1"/>
</dbReference>
<dbReference type="GO" id="GO:0004161">
    <property type="term" value="F:dimethylallyltranstransferase activity"/>
    <property type="evidence" value="ECO:0007669"/>
    <property type="project" value="UniProtKB-EC"/>
</dbReference>
<dbReference type="OrthoDB" id="4497239at2"/>
<dbReference type="AlphaFoldDB" id="A0A4V1R283"/>
<sequence length="353" mass="37797">MTDTIDRTAHIDEIDAQLRALFAVERVRATAYGEHYTALWETLEQASSGGKRIRPTLVRLAYFALGGRNTGAVDQVAVAFELLHTAFVIHDDVIDHDTRRRGQPNIAGAFADRGRRLGVDEAGSDAWGEAAAVLAGDLALSLSHRTIARLDVGADIRLPLLDILDRSVFVSAAGELADVAYAILGDRPVIDRVLSTLEQKTAVYSVEAPLQAGAVLAGADTRQIEALGRFGRLAGVAFQLADDILGVFGEENELGKSTIADLREGKRTALMAFAATTDAWARIEPLLGSASLDEAGADEIRAALRESGALSATVELAREHVTLAVFEIESSDLPRDLVSALTDFARSAVERTR</sequence>
<evidence type="ECO:0000256" key="2">
    <source>
        <dbReference type="ARBA" id="ARBA00006706"/>
    </source>
</evidence>
<evidence type="ECO:0000313" key="10">
    <source>
        <dbReference type="Proteomes" id="UP000581087"/>
    </source>
</evidence>
<dbReference type="GO" id="GO:0008299">
    <property type="term" value="P:isoprenoid biosynthetic process"/>
    <property type="evidence" value="ECO:0007669"/>
    <property type="project" value="InterPro"/>
</dbReference>
<dbReference type="GO" id="GO:0004311">
    <property type="term" value="F:geranylgeranyl diphosphate synthase activity"/>
    <property type="evidence" value="ECO:0007669"/>
    <property type="project" value="UniProtKB-EC"/>
</dbReference>
<dbReference type="SUPFAM" id="SSF48576">
    <property type="entry name" value="Terpenoid synthases"/>
    <property type="match status" value="1"/>
</dbReference>
<dbReference type="PROSITE" id="PS00723">
    <property type="entry name" value="POLYPRENYL_SYNTHASE_1"/>
    <property type="match status" value="1"/>
</dbReference>
<dbReference type="SFLD" id="SFLDS00005">
    <property type="entry name" value="Isoprenoid_Synthase_Type_I"/>
    <property type="match status" value="1"/>
</dbReference>
<dbReference type="CDD" id="cd00685">
    <property type="entry name" value="Trans_IPPS_HT"/>
    <property type="match status" value="1"/>
</dbReference>
<evidence type="ECO:0000256" key="3">
    <source>
        <dbReference type="ARBA" id="ARBA00022679"/>
    </source>
</evidence>
<dbReference type="Pfam" id="PF00348">
    <property type="entry name" value="polyprenyl_synt"/>
    <property type="match status" value="1"/>
</dbReference>
<evidence type="ECO:0000256" key="4">
    <source>
        <dbReference type="ARBA" id="ARBA00022723"/>
    </source>
</evidence>
<dbReference type="GO" id="GO:0046872">
    <property type="term" value="F:metal ion binding"/>
    <property type="evidence" value="ECO:0007669"/>
    <property type="project" value="UniProtKB-KW"/>
</dbReference>
<dbReference type="EC" id="2.5.1.10" evidence="7"/>
<evidence type="ECO:0000256" key="1">
    <source>
        <dbReference type="ARBA" id="ARBA00001946"/>
    </source>
</evidence>
<name>A0A4V1R283_9MICO</name>
<reference evidence="7 10" key="2">
    <citation type="submission" date="2020-07" db="EMBL/GenBank/DDBJ databases">
        <title>Sequencing the genomes of 1000 actinobacteria strains.</title>
        <authorList>
            <person name="Klenk H.-P."/>
        </authorList>
    </citation>
    <scope>NUCLEOTIDE SEQUENCE [LARGE SCALE GENOMIC DNA]</scope>
    <source>
        <strain evidence="7 10">DSM 23870</strain>
    </source>
</reference>
<dbReference type="Gene3D" id="1.10.600.10">
    <property type="entry name" value="Farnesyl Diphosphate Synthase"/>
    <property type="match status" value="1"/>
</dbReference>
<comment type="similarity">
    <text evidence="2 6">Belongs to the FPP/GGPP synthase family.</text>
</comment>
<dbReference type="InterPro" id="IPR000092">
    <property type="entry name" value="Polyprenyl_synt"/>
</dbReference>
<keyword evidence="9" id="KW-1185">Reference proteome</keyword>
<evidence type="ECO:0000313" key="8">
    <source>
        <dbReference type="EMBL" id="RXZ86256.1"/>
    </source>
</evidence>
<keyword evidence="3 6" id="KW-0808">Transferase</keyword>
<keyword evidence="4" id="KW-0479">Metal-binding</keyword>
<protein>
    <submittedName>
        <fullName evidence="7">Geranylgeranyl diphosphate synthase type II</fullName>
        <ecNumber evidence="7">2.5.1.1</ecNumber>
        <ecNumber evidence="7">2.5.1.10</ecNumber>
        <ecNumber evidence="7">2.5.1.29</ecNumber>
    </submittedName>
    <submittedName>
        <fullName evidence="8">Polyprenyl synthetase family protein</fullName>
    </submittedName>
</protein>
<dbReference type="InterPro" id="IPR008949">
    <property type="entry name" value="Isoprenoid_synthase_dom_sf"/>
</dbReference>
<dbReference type="EC" id="2.5.1.29" evidence="7"/>
<dbReference type="PANTHER" id="PTHR12001:SF85">
    <property type="entry name" value="SHORT CHAIN ISOPRENYL DIPHOSPHATE SYNTHASE"/>
    <property type="match status" value="1"/>
</dbReference>
<dbReference type="EMBL" id="SDPM01000005">
    <property type="protein sequence ID" value="RXZ86256.1"/>
    <property type="molecule type" value="Genomic_DNA"/>
</dbReference>
<gene>
    <name evidence="7" type="ORF">BJ972_000437</name>
    <name evidence="8" type="ORF">ESP50_10875</name>
</gene>
<comment type="caution">
    <text evidence="8">The sequence shown here is derived from an EMBL/GenBank/DDBJ whole genome shotgun (WGS) entry which is preliminary data.</text>
</comment>
<dbReference type="GO" id="GO:0004337">
    <property type="term" value="F:(2E,6E)-farnesyl diphosphate synthase activity"/>
    <property type="evidence" value="ECO:0007669"/>
    <property type="project" value="UniProtKB-EC"/>
</dbReference>
<organism evidence="8 9">
    <name type="scientific">Agromyces atrinae</name>
    <dbReference type="NCBI Taxonomy" id="592376"/>
    <lineage>
        <taxon>Bacteria</taxon>
        <taxon>Bacillati</taxon>
        <taxon>Actinomycetota</taxon>
        <taxon>Actinomycetes</taxon>
        <taxon>Micrococcales</taxon>
        <taxon>Microbacteriaceae</taxon>
        <taxon>Agromyces</taxon>
    </lineage>
</organism>
<dbReference type="EMBL" id="JACCBI010000001">
    <property type="protein sequence ID" value="NYD65918.1"/>
    <property type="molecule type" value="Genomic_DNA"/>
</dbReference>
<dbReference type="Proteomes" id="UP000292686">
    <property type="component" value="Unassembled WGS sequence"/>
</dbReference>
<proteinExistence type="inferred from homology"/>